<dbReference type="Gene3D" id="1.25.40.10">
    <property type="entry name" value="Tetratricopeptide repeat domain"/>
    <property type="match status" value="2"/>
</dbReference>
<dbReference type="Pfam" id="PF07721">
    <property type="entry name" value="TPR_4"/>
    <property type="match status" value="1"/>
</dbReference>
<dbReference type="PROSITE" id="PS50005">
    <property type="entry name" value="TPR"/>
    <property type="match status" value="2"/>
</dbReference>
<comment type="caution">
    <text evidence="3">The sequence shown here is derived from an EMBL/GenBank/DDBJ whole genome shotgun (WGS) entry which is preliminary data.</text>
</comment>
<keyword evidence="2" id="KW-0732">Signal</keyword>
<dbReference type="InterPro" id="IPR011990">
    <property type="entry name" value="TPR-like_helical_dom_sf"/>
</dbReference>
<dbReference type="PANTHER" id="PTHR12558:SF13">
    <property type="entry name" value="CELL DIVISION CYCLE PROTEIN 27 HOMOLOG"/>
    <property type="match status" value="1"/>
</dbReference>
<sequence>MKPAIRLALPLAVALLLAGCGASPEERLDRAEKAYAAHDYSAARVDLGSIVQETPENTQALELLARTYIALSDPVSADGMLERLSRLGALPKDAPILRGNVDLMLGRYDDALTAVANDASAEGYRVRALAHIGKGEHDKAARMFAAGEKAKGSRGRLLADYANFQLEAGNPAEARRLAELAAREQPRPLNSYLVSGDLLASNNELDKALAVFGAALKAYPESRAALLGKLNVLGALGKIDELRPLVAKSLSASPDDPEIILLDARVDALDGNWQKVREKLQAREGALEQQPQANALYARALLELGQGEQARMRLSSQLLREPDNRQVRLLLGETKLKLGDSAGAVETLQPFGQLRDATSEQLGLLAEAYKEVGNPQAAATTQKAREAVGARLVSRLASADKAIRRKDWQTAIREYETILAQTDGRNVLVLNNLAFAYSQTGQASKAMDHAERAFELAPNNPSVMDTMGWLLHRSGKDRQRALALLREAARKAPGNATIARHLAEAEKG</sequence>
<organism evidence="3 4">
    <name type="scientific">Novosphingobium endophyticum</name>
    <dbReference type="NCBI Taxonomy" id="1955250"/>
    <lineage>
        <taxon>Bacteria</taxon>
        <taxon>Pseudomonadati</taxon>
        <taxon>Pseudomonadota</taxon>
        <taxon>Alphaproteobacteria</taxon>
        <taxon>Sphingomonadales</taxon>
        <taxon>Sphingomonadaceae</taxon>
        <taxon>Novosphingobium</taxon>
    </lineage>
</organism>
<accession>A0A916X564</accession>
<dbReference type="PANTHER" id="PTHR12558">
    <property type="entry name" value="CELL DIVISION CYCLE 16,23,27"/>
    <property type="match status" value="1"/>
</dbReference>
<keyword evidence="1" id="KW-0802">TPR repeat</keyword>
<evidence type="ECO:0000256" key="1">
    <source>
        <dbReference type="PROSITE-ProRule" id="PRU00339"/>
    </source>
</evidence>
<evidence type="ECO:0000313" key="4">
    <source>
        <dbReference type="Proteomes" id="UP000608154"/>
    </source>
</evidence>
<dbReference type="AlphaFoldDB" id="A0A916X564"/>
<dbReference type="InterPro" id="IPR011717">
    <property type="entry name" value="TPR-4"/>
</dbReference>
<dbReference type="Pfam" id="PF13181">
    <property type="entry name" value="TPR_8"/>
    <property type="match status" value="1"/>
</dbReference>
<feature type="repeat" description="TPR" evidence="1">
    <location>
        <begin position="189"/>
        <end position="222"/>
    </location>
</feature>
<proteinExistence type="predicted"/>
<name>A0A916X564_9SPHN</name>
<feature type="chain" id="PRO_5037713743" description="Tetratricopeptide repeat protein" evidence="2">
    <location>
        <begin position="23"/>
        <end position="508"/>
    </location>
</feature>
<dbReference type="PROSITE" id="PS51257">
    <property type="entry name" value="PROKAR_LIPOPROTEIN"/>
    <property type="match status" value="1"/>
</dbReference>
<evidence type="ECO:0008006" key="5">
    <source>
        <dbReference type="Google" id="ProtNLM"/>
    </source>
</evidence>
<gene>
    <name evidence="3" type="ORF">GCM10011494_15280</name>
</gene>
<feature type="repeat" description="TPR" evidence="1">
    <location>
        <begin position="427"/>
        <end position="460"/>
    </location>
</feature>
<dbReference type="GO" id="GO:0042802">
    <property type="term" value="F:identical protein binding"/>
    <property type="evidence" value="ECO:0007669"/>
    <property type="project" value="InterPro"/>
</dbReference>
<evidence type="ECO:0000256" key="2">
    <source>
        <dbReference type="SAM" id="SignalP"/>
    </source>
</evidence>
<dbReference type="SUPFAM" id="SSF48452">
    <property type="entry name" value="TPR-like"/>
    <property type="match status" value="2"/>
</dbReference>
<keyword evidence="4" id="KW-1185">Reference proteome</keyword>
<dbReference type="Pfam" id="PF13432">
    <property type="entry name" value="TPR_16"/>
    <property type="match status" value="1"/>
</dbReference>
<dbReference type="InterPro" id="IPR019734">
    <property type="entry name" value="TPR_rpt"/>
</dbReference>
<protein>
    <recommendedName>
        <fullName evidence="5">Tetratricopeptide repeat protein</fullName>
    </recommendedName>
</protein>
<dbReference type="Proteomes" id="UP000608154">
    <property type="component" value="Unassembled WGS sequence"/>
</dbReference>
<reference evidence="3" key="1">
    <citation type="journal article" date="2014" name="Int. J. Syst. Evol. Microbiol.">
        <title>Complete genome sequence of Corynebacterium casei LMG S-19264T (=DSM 44701T), isolated from a smear-ripened cheese.</title>
        <authorList>
            <consortium name="US DOE Joint Genome Institute (JGI-PGF)"/>
            <person name="Walter F."/>
            <person name="Albersmeier A."/>
            <person name="Kalinowski J."/>
            <person name="Ruckert C."/>
        </authorList>
    </citation>
    <scope>NUCLEOTIDE SEQUENCE</scope>
    <source>
        <strain evidence="3">CGMCC 1.15095</strain>
    </source>
</reference>
<feature type="signal peptide" evidence="2">
    <location>
        <begin position="1"/>
        <end position="22"/>
    </location>
</feature>
<dbReference type="EMBL" id="BMHK01000008">
    <property type="protein sequence ID" value="GGB97751.1"/>
    <property type="molecule type" value="Genomic_DNA"/>
</dbReference>
<dbReference type="RefSeq" id="WP_188770128.1">
    <property type="nucleotide sequence ID" value="NZ_BMHK01000008.1"/>
</dbReference>
<evidence type="ECO:0000313" key="3">
    <source>
        <dbReference type="EMBL" id="GGB97751.1"/>
    </source>
</evidence>
<dbReference type="SMART" id="SM00028">
    <property type="entry name" value="TPR"/>
    <property type="match status" value="4"/>
</dbReference>
<reference evidence="3" key="2">
    <citation type="submission" date="2020-09" db="EMBL/GenBank/DDBJ databases">
        <authorList>
            <person name="Sun Q."/>
            <person name="Zhou Y."/>
        </authorList>
    </citation>
    <scope>NUCLEOTIDE SEQUENCE</scope>
    <source>
        <strain evidence="3">CGMCC 1.15095</strain>
    </source>
</reference>